<evidence type="ECO:0000313" key="2">
    <source>
        <dbReference type="Proteomes" id="UP000078090"/>
    </source>
</evidence>
<dbReference type="Proteomes" id="UP000078090">
    <property type="component" value="Unassembled WGS sequence"/>
</dbReference>
<protein>
    <submittedName>
        <fullName evidence="1">Uncharacterized protein</fullName>
    </submittedName>
</protein>
<dbReference type="OrthoDB" id="9180873at2"/>
<accession>A0A177M265</accession>
<dbReference type="RefSeq" id="WP_064010002.1">
    <property type="nucleotide sequence ID" value="NZ_LUUG01000101.1"/>
</dbReference>
<reference evidence="1 2" key="1">
    <citation type="submission" date="2016-03" db="EMBL/GenBank/DDBJ databases">
        <authorList>
            <person name="Ploux O."/>
        </authorList>
    </citation>
    <scope>NUCLEOTIDE SEQUENCE [LARGE SCALE GENOMIC DNA]</scope>
    <source>
        <strain evidence="1 2">R-45363</strain>
    </source>
</reference>
<name>A0A177M265_METMH</name>
<gene>
    <name evidence="1" type="ORF">A1332_19665</name>
</gene>
<dbReference type="AlphaFoldDB" id="A0A177M265"/>
<organism evidence="1 2">
    <name type="scientific">Methylomonas methanica</name>
    <dbReference type="NCBI Taxonomy" id="421"/>
    <lineage>
        <taxon>Bacteria</taxon>
        <taxon>Pseudomonadati</taxon>
        <taxon>Pseudomonadota</taxon>
        <taxon>Gammaproteobacteria</taxon>
        <taxon>Methylococcales</taxon>
        <taxon>Methylococcaceae</taxon>
        <taxon>Methylomonas</taxon>
    </lineage>
</organism>
<dbReference type="EMBL" id="LUUG01000101">
    <property type="protein sequence ID" value="OAH99730.1"/>
    <property type="molecule type" value="Genomic_DNA"/>
</dbReference>
<proteinExistence type="predicted"/>
<evidence type="ECO:0000313" key="1">
    <source>
        <dbReference type="EMBL" id="OAH99730.1"/>
    </source>
</evidence>
<sequence>MKIIILLIFCSIVTNGCSSFPKTPDEQAKFYLDNAIISAENGNAKDFCEKIDNAIILPTGPIKTSAIFSSNRHLKENYTECLRERINKITNVYQVTNSNKIGVLDALLIARSNNLIEINVADELYKDLANAVYNGNINGTLPLHLTENISEFPELNSGVHQRLMADRSIKKLQSGQGVRSTQINALVNYIKKLGIESEEWRRIQSLLPTMNIRSDEINIISTVYPDFALARKEQVSLQIYFDFKNGNRLLRDDILKILKTKIRGIEWVSTASDKTINLTIDQVRNDEKTLPEKTESIIYQRHEVDLAHGLLSMPDHSSFIYDILTGGSEIDYGYVITASQNGNIIYDDVVRGKQGGEYRKCKNFRIQNAF</sequence>
<comment type="caution">
    <text evidence="1">The sequence shown here is derived from an EMBL/GenBank/DDBJ whole genome shotgun (WGS) entry which is preliminary data.</text>
</comment>